<gene>
    <name evidence="2" type="ORF">RJ640_017861</name>
</gene>
<reference evidence="2" key="1">
    <citation type="submission" date="2022-12" db="EMBL/GenBank/DDBJ databases">
        <title>Draft genome assemblies for two species of Escallonia (Escalloniales).</title>
        <authorList>
            <person name="Chanderbali A."/>
            <person name="Dervinis C."/>
            <person name="Anghel I."/>
            <person name="Soltis D."/>
            <person name="Soltis P."/>
            <person name="Zapata F."/>
        </authorList>
    </citation>
    <scope>NUCLEOTIDE SEQUENCE</scope>
    <source>
        <strain evidence="2">UCBG92.1500</strain>
        <tissue evidence="2">Leaf</tissue>
    </source>
</reference>
<organism evidence="2 3">
    <name type="scientific">Escallonia rubra</name>
    <dbReference type="NCBI Taxonomy" id="112253"/>
    <lineage>
        <taxon>Eukaryota</taxon>
        <taxon>Viridiplantae</taxon>
        <taxon>Streptophyta</taxon>
        <taxon>Embryophyta</taxon>
        <taxon>Tracheophyta</taxon>
        <taxon>Spermatophyta</taxon>
        <taxon>Magnoliopsida</taxon>
        <taxon>eudicotyledons</taxon>
        <taxon>Gunneridae</taxon>
        <taxon>Pentapetalae</taxon>
        <taxon>asterids</taxon>
        <taxon>campanulids</taxon>
        <taxon>Escalloniales</taxon>
        <taxon>Escalloniaceae</taxon>
        <taxon>Escallonia</taxon>
    </lineage>
</organism>
<dbReference type="SUPFAM" id="SSF81383">
    <property type="entry name" value="F-box domain"/>
    <property type="match status" value="1"/>
</dbReference>
<protein>
    <recommendedName>
        <fullName evidence="1">F-box domain-containing protein</fullName>
    </recommendedName>
</protein>
<dbReference type="Proteomes" id="UP001187471">
    <property type="component" value="Unassembled WGS sequence"/>
</dbReference>
<dbReference type="AlphaFoldDB" id="A0AA88UR41"/>
<dbReference type="InterPro" id="IPR013187">
    <property type="entry name" value="F-box-assoc_dom_typ3"/>
</dbReference>
<sequence length="401" mass="44946">MENPSDATTGETQEPIPHDLVVDILTRLPAKALTRFLSVSTNWGSTISDPSFASTHLARSETRPDGLTLLLTFPNENLLERHIYTAIVPAGQTLSNPPTRNLSIPGFVSPYVSPSIRGLICLGPGGRQAHICNPTTREIIPLPPTKTETPYDPSYTLCRSISFGYDPVKNEHKVLYSHILRTGYPDSEMIMEMVHKVFVVGSHCWRRIGDGPPHRPFNEGVCIQGYLYYRSYTSDDHPEDQVIVEFDVGEEGFRFINLPEGNIGVENTALVDYEGKLALVNCSILVCGGNSMEVWVLEDLAKEIWVKRFIVFGFDLGEFMVGSKFYLAGTAYTGEMIFAPRSLARPFYGNSVRRVEIRGLPEYEFRHSSYCGIHLTNHVEAYSHWLILVIEVLTLKTSLQT</sequence>
<dbReference type="PANTHER" id="PTHR31111:SF125">
    <property type="entry name" value="F-BOX PROTEIN CPR30-LIKE"/>
    <property type="match status" value="1"/>
</dbReference>
<dbReference type="InterPro" id="IPR001810">
    <property type="entry name" value="F-box_dom"/>
</dbReference>
<evidence type="ECO:0000259" key="1">
    <source>
        <dbReference type="SMART" id="SM00256"/>
    </source>
</evidence>
<dbReference type="NCBIfam" id="TIGR01640">
    <property type="entry name" value="F_box_assoc_1"/>
    <property type="match status" value="1"/>
</dbReference>
<keyword evidence="3" id="KW-1185">Reference proteome</keyword>
<dbReference type="SMART" id="SM00256">
    <property type="entry name" value="FBOX"/>
    <property type="match status" value="1"/>
</dbReference>
<dbReference type="Pfam" id="PF08268">
    <property type="entry name" value="FBA_3"/>
    <property type="match status" value="1"/>
</dbReference>
<evidence type="ECO:0000313" key="2">
    <source>
        <dbReference type="EMBL" id="KAK2994349.1"/>
    </source>
</evidence>
<name>A0AA88UR41_9ASTE</name>
<evidence type="ECO:0000313" key="3">
    <source>
        <dbReference type="Proteomes" id="UP001187471"/>
    </source>
</evidence>
<dbReference type="Pfam" id="PF00646">
    <property type="entry name" value="F-box"/>
    <property type="match status" value="1"/>
</dbReference>
<dbReference type="InterPro" id="IPR017451">
    <property type="entry name" value="F-box-assoc_interact_dom"/>
</dbReference>
<dbReference type="PANTHER" id="PTHR31111">
    <property type="entry name" value="BNAA05G37150D PROTEIN-RELATED"/>
    <property type="match status" value="1"/>
</dbReference>
<accession>A0AA88UR41</accession>
<proteinExistence type="predicted"/>
<dbReference type="EMBL" id="JAVXUO010000209">
    <property type="protein sequence ID" value="KAK2994349.1"/>
    <property type="molecule type" value="Genomic_DNA"/>
</dbReference>
<comment type="caution">
    <text evidence="2">The sequence shown here is derived from an EMBL/GenBank/DDBJ whole genome shotgun (WGS) entry which is preliminary data.</text>
</comment>
<feature type="domain" description="F-box" evidence="1">
    <location>
        <begin position="16"/>
        <end position="56"/>
    </location>
</feature>
<dbReference type="InterPro" id="IPR036047">
    <property type="entry name" value="F-box-like_dom_sf"/>
</dbReference>